<keyword evidence="3 8" id="KW-1133">Transmembrane helix</keyword>
<comment type="caution">
    <text evidence="10">The sequence shown here is derived from an EMBL/GenBank/DDBJ whole genome shotgun (WGS) entry which is preliminary data.</text>
</comment>
<dbReference type="SUPFAM" id="SSF81321">
    <property type="entry name" value="Family A G protein-coupled receptor-like"/>
    <property type="match status" value="1"/>
</dbReference>
<evidence type="ECO:0000313" key="11">
    <source>
        <dbReference type="Proteomes" id="UP000663860"/>
    </source>
</evidence>
<evidence type="ECO:0000256" key="2">
    <source>
        <dbReference type="ARBA" id="ARBA00022692"/>
    </source>
</evidence>
<evidence type="ECO:0000256" key="4">
    <source>
        <dbReference type="ARBA" id="ARBA00023040"/>
    </source>
</evidence>
<comment type="subcellular location">
    <subcellularLocation>
        <location evidence="1">Membrane</location>
        <topology evidence="1">Multi-pass membrane protein</topology>
    </subcellularLocation>
</comment>
<protein>
    <recommendedName>
        <fullName evidence="9">G-protein coupled receptors family 1 profile domain-containing protein</fullName>
    </recommendedName>
</protein>
<keyword evidence="2 8" id="KW-0812">Transmembrane</keyword>
<feature type="domain" description="G-protein coupled receptors family 1 profile" evidence="9">
    <location>
        <begin position="72"/>
        <end position="277"/>
    </location>
</feature>
<gene>
    <name evidence="10" type="ORF">IZO911_LOCUS7637</name>
</gene>
<feature type="transmembrane region" description="Helical" evidence="8">
    <location>
        <begin position="135"/>
        <end position="154"/>
    </location>
</feature>
<organism evidence="10 11">
    <name type="scientific">Adineta steineri</name>
    <dbReference type="NCBI Taxonomy" id="433720"/>
    <lineage>
        <taxon>Eukaryota</taxon>
        <taxon>Metazoa</taxon>
        <taxon>Spiralia</taxon>
        <taxon>Gnathifera</taxon>
        <taxon>Rotifera</taxon>
        <taxon>Eurotatoria</taxon>
        <taxon>Bdelloidea</taxon>
        <taxon>Adinetida</taxon>
        <taxon>Adinetidae</taxon>
        <taxon>Adineta</taxon>
    </lineage>
</organism>
<evidence type="ECO:0000256" key="7">
    <source>
        <dbReference type="ARBA" id="ARBA00023224"/>
    </source>
</evidence>
<keyword evidence="7" id="KW-0807">Transducer</keyword>
<evidence type="ECO:0000259" key="9">
    <source>
        <dbReference type="PROSITE" id="PS50262"/>
    </source>
</evidence>
<dbReference type="PROSITE" id="PS50262">
    <property type="entry name" value="G_PROTEIN_RECEP_F1_2"/>
    <property type="match status" value="1"/>
</dbReference>
<dbReference type="InterPro" id="IPR000276">
    <property type="entry name" value="GPCR_Rhodpsn"/>
</dbReference>
<dbReference type="Pfam" id="PF00001">
    <property type="entry name" value="7tm_1"/>
    <property type="match status" value="1"/>
</dbReference>
<evidence type="ECO:0000256" key="1">
    <source>
        <dbReference type="ARBA" id="ARBA00004141"/>
    </source>
</evidence>
<reference evidence="10" key="1">
    <citation type="submission" date="2021-02" db="EMBL/GenBank/DDBJ databases">
        <authorList>
            <person name="Nowell W R."/>
        </authorList>
    </citation>
    <scope>NUCLEOTIDE SEQUENCE</scope>
</reference>
<accession>A0A813TUS9</accession>
<feature type="transmembrane region" description="Helical" evidence="8">
    <location>
        <begin position="57"/>
        <end position="81"/>
    </location>
</feature>
<dbReference type="GO" id="GO:0004930">
    <property type="term" value="F:G protein-coupled receptor activity"/>
    <property type="evidence" value="ECO:0007669"/>
    <property type="project" value="UniProtKB-KW"/>
</dbReference>
<sequence length="325" mass="37007">MSSNLTDTVAILQLQLISQRLNLTVGFILLISGKEIMSSNLTDTVAILQLQLISQRLNLTIGFILLISGIVGNLLNIFVFLNSGNYKNNACSLYVIVRSFFDLIVVGFGLGTRILSYNFQIDLTNISRIWCKLRVALIYATCLVSLTCICLQSIDAYLSSSRHVAYRRMSNVRIARYLIAGSICIWILHEVPYVYFQDLVDVAGILICLSTNANYAWYHNYFVIIGLWTIIPITIIIVFGFLSYIHLRERHALLDLTRQTINMTLFQSASVFIFQVPSEIAVAYFLATANVNSLPLHQKRHFNENAWKVRKTQIFQDLLYPNIFI</sequence>
<feature type="transmembrane region" description="Helical" evidence="8">
    <location>
        <begin position="265"/>
        <end position="287"/>
    </location>
</feature>
<evidence type="ECO:0000256" key="5">
    <source>
        <dbReference type="ARBA" id="ARBA00023136"/>
    </source>
</evidence>
<evidence type="ECO:0000256" key="6">
    <source>
        <dbReference type="ARBA" id="ARBA00023170"/>
    </source>
</evidence>
<evidence type="ECO:0000256" key="3">
    <source>
        <dbReference type="ARBA" id="ARBA00022989"/>
    </source>
</evidence>
<feature type="transmembrane region" description="Helical" evidence="8">
    <location>
        <begin position="174"/>
        <end position="196"/>
    </location>
</feature>
<dbReference type="AlphaFoldDB" id="A0A813TUS9"/>
<name>A0A813TUS9_9BILA</name>
<dbReference type="EMBL" id="CAJNOE010000050">
    <property type="protein sequence ID" value="CAF0814274.1"/>
    <property type="molecule type" value="Genomic_DNA"/>
</dbReference>
<feature type="transmembrane region" description="Helical" evidence="8">
    <location>
        <begin position="221"/>
        <end position="245"/>
    </location>
</feature>
<dbReference type="Gene3D" id="1.20.1070.10">
    <property type="entry name" value="Rhodopsin 7-helix transmembrane proteins"/>
    <property type="match status" value="1"/>
</dbReference>
<keyword evidence="4" id="KW-0297">G-protein coupled receptor</keyword>
<feature type="transmembrane region" description="Helical" evidence="8">
    <location>
        <begin position="93"/>
        <end position="115"/>
    </location>
</feature>
<dbReference type="InterPro" id="IPR017452">
    <property type="entry name" value="GPCR_Rhodpsn_7TM"/>
</dbReference>
<dbReference type="PANTHER" id="PTHR24243">
    <property type="entry name" value="G-PROTEIN COUPLED RECEPTOR"/>
    <property type="match status" value="1"/>
</dbReference>
<dbReference type="GO" id="GO:0016020">
    <property type="term" value="C:membrane"/>
    <property type="evidence" value="ECO:0007669"/>
    <property type="project" value="UniProtKB-SubCell"/>
</dbReference>
<keyword evidence="6" id="KW-0675">Receptor</keyword>
<keyword evidence="5 8" id="KW-0472">Membrane</keyword>
<proteinExistence type="predicted"/>
<dbReference type="PANTHER" id="PTHR24243:SF208">
    <property type="entry name" value="PYROKININ-1 RECEPTOR"/>
    <property type="match status" value="1"/>
</dbReference>
<evidence type="ECO:0000313" key="10">
    <source>
        <dbReference type="EMBL" id="CAF0814274.1"/>
    </source>
</evidence>
<evidence type="ECO:0000256" key="8">
    <source>
        <dbReference type="SAM" id="Phobius"/>
    </source>
</evidence>
<dbReference type="Proteomes" id="UP000663860">
    <property type="component" value="Unassembled WGS sequence"/>
</dbReference>